<proteinExistence type="predicted"/>
<dbReference type="EMBL" id="JEMY01000056">
    <property type="protein sequence ID" value="EXI85354.1"/>
    <property type="molecule type" value="Genomic_DNA"/>
</dbReference>
<reference evidence="2" key="1">
    <citation type="submission" date="2014-02" db="EMBL/GenBank/DDBJ databases">
        <title>Expanding our view of genomic diversity in Candidatus Accumulibacter clades.</title>
        <authorList>
            <person name="Skennerton C.T."/>
            <person name="Barr J.J."/>
            <person name="Slater F.R."/>
            <person name="Bond P.L."/>
            <person name="Tyson G.W."/>
        </authorList>
    </citation>
    <scope>NUCLEOTIDE SEQUENCE [LARGE SCALE GENOMIC DNA]</scope>
</reference>
<dbReference type="AlphaFoldDB" id="A0A011R2C8"/>
<dbReference type="PATRIC" id="fig|1454004.3.peg.3576"/>
<name>A0A011R2C8_ACCRE</name>
<accession>A0A011R2C8</accession>
<evidence type="ECO:0000313" key="3">
    <source>
        <dbReference type="Proteomes" id="UP000022141"/>
    </source>
</evidence>
<evidence type="ECO:0000256" key="1">
    <source>
        <dbReference type="SAM" id="MobiDB-lite"/>
    </source>
</evidence>
<sequence length="218" mass="24530">MAQRQRNDSTHIPSVRQDNSRPFLTQKALLNSLHAQQIFDRGYEMCANALFSLSVVLRFIGSEERAQEVDTLVDTQIDQTLEEIRKESLRLKEVAEGNGIETAIGYTSAKTIDVQITSPRSIKYLAIIREFDAMMTHLDALWLSCVISDSQYARGVYEWKRRILRLAGQIRQLATRAVLAARRKETASETVADASVTPVVESENSVRESAARDISGTR</sequence>
<keyword evidence="3" id="KW-1185">Reference proteome</keyword>
<protein>
    <recommendedName>
        <fullName evidence="4">DUF1845 domain-containing protein</fullName>
    </recommendedName>
</protein>
<comment type="caution">
    <text evidence="2">The sequence shown here is derived from an EMBL/GenBank/DDBJ whole genome shotgun (WGS) entry which is preliminary data.</text>
</comment>
<dbReference type="Proteomes" id="UP000022141">
    <property type="component" value="Unassembled WGS sequence"/>
</dbReference>
<evidence type="ECO:0000313" key="2">
    <source>
        <dbReference type="EMBL" id="EXI85354.1"/>
    </source>
</evidence>
<organism evidence="2 3">
    <name type="scientific">Accumulibacter regalis</name>
    <dbReference type="NCBI Taxonomy" id="522306"/>
    <lineage>
        <taxon>Bacteria</taxon>
        <taxon>Pseudomonadati</taxon>
        <taxon>Pseudomonadota</taxon>
        <taxon>Betaproteobacteria</taxon>
        <taxon>Candidatus Accumulibacter</taxon>
    </lineage>
</organism>
<evidence type="ECO:0008006" key="4">
    <source>
        <dbReference type="Google" id="ProtNLM"/>
    </source>
</evidence>
<gene>
    <name evidence="2" type="ORF">AW11_03477</name>
</gene>
<feature type="region of interest" description="Disordered" evidence="1">
    <location>
        <begin position="190"/>
        <end position="218"/>
    </location>
</feature>
<dbReference type="eggNOG" id="ENOG502ZB8G">
    <property type="taxonomic scope" value="Bacteria"/>
</dbReference>